<accession>A0A2H3CTQ6</accession>
<evidence type="ECO:0000313" key="3">
    <source>
        <dbReference type="Proteomes" id="UP000217790"/>
    </source>
</evidence>
<gene>
    <name evidence="2" type="ORF">ARMGADRAFT_1039027</name>
</gene>
<organism evidence="2 3">
    <name type="scientific">Armillaria gallica</name>
    <name type="common">Bulbous honey fungus</name>
    <name type="synonym">Armillaria bulbosa</name>
    <dbReference type="NCBI Taxonomy" id="47427"/>
    <lineage>
        <taxon>Eukaryota</taxon>
        <taxon>Fungi</taxon>
        <taxon>Dikarya</taxon>
        <taxon>Basidiomycota</taxon>
        <taxon>Agaricomycotina</taxon>
        <taxon>Agaricomycetes</taxon>
        <taxon>Agaricomycetidae</taxon>
        <taxon>Agaricales</taxon>
        <taxon>Marasmiineae</taxon>
        <taxon>Physalacriaceae</taxon>
        <taxon>Armillaria</taxon>
    </lineage>
</organism>
<evidence type="ECO:0000256" key="1">
    <source>
        <dbReference type="SAM" id="MobiDB-lite"/>
    </source>
</evidence>
<evidence type="ECO:0000313" key="2">
    <source>
        <dbReference type="EMBL" id="PBK81818.1"/>
    </source>
</evidence>
<proteinExistence type="predicted"/>
<keyword evidence="3" id="KW-1185">Reference proteome</keyword>
<sequence length="426" mass="47340">MLHENLRRLEVTIMKEYSGPVARVPEHTKTRSTASWAVAPVNNDWMTSVPAMEEQMQFEIDESSAEPLEMISAVEIERLFQRMLRRLERKLRERHPPKEYFAEGCSVPRDLPDVDEIIVYLQTDTDRQLALELPHTSDTSSSASASLALSRSDCKDLAIPGYGSMPAFHFADGNPPVSEISFDELPIDHAVLGYATTTSNPVGGYNPQAIAFPPHGTSVAIAEHYGHPFHVFHDTSPSIRFNPFADDGLIVEQSPSKGQSYPENANTGRLVFTNPCDNGSNDLSDAILGLAPNERICSSCQRQYTAIPTEPAYTPADRDQIQVQSYASNQSIYSQYGRIPRTNTDDSSSRSSSRTFVDGRGKFFSMTGGHGLGREARFQRIGSSLEYKAKISGYRDHSRSIHHPGSTDSARHRYRREVDNQVVGGK</sequence>
<dbReference type="EMBL" id="KZ293724">
    <property type="protein sequence ID" value="PBK81818.1"/>
    <property type="molecule type" value="Genomic_DNA"/>
</dbReference>
<reference evidence="3" key="1">
    <citation type="journal article" date="2017" name="Nat. Ecol. Evol.">
        <title>Genome expansion and lineage-specific genetic innovations in the forest pathogenic fungi Armillaria.</title>
        <authorList>
            <person name="Sipos G."/>
            <person name="Prasanna A.N."/>
            <person name="Walter M.C."/>
            <person name="O'Connor E."/>
            <person name="Balint B."/>
            <person name="Krizsan K."/>
            <person name="Kiss B."/>
            <person name="Hess J."/>
            <person name="Varga T."/>
            <person name="Slot J."/>
            <person name="Riley R."/>
            <person name="Boka B."/>
            <person name="Rigling D."/>
            <person name="Barry K."/>
            <person name="Lee J."/>
            <person name="Mihaltcheva S."/>
            <person name="LaButti K."/>
            <person name="Lipzen A."/>
            <person name="Waldron R."/>
            <person name="Moloney N.M."/>
            <person name="Sperisen C."/>
            <person name="Kredics L."/>
            <person name="Vagvoelgyi C."/>
            <person name="Patrignani A."/>
            <person name="Fitzpatrick D."/>
            <person name="Nagy I."/>
            <person name="Doyle S."/>
            <person name="Anderson J.B."/>
            <person name="Grigoriev I.V."/>
            <person name="Gueldener U."/>
            <person name="Muensterkoetter M."/>
            <person name="Nagy L.G."/>
        </authorList>
    </citation>
    <scope>NUCLEOTIDE SEQUENCE [LARGE SCALE GENOMIC DNA]</scope>
    <source>
        <strain evidence="3">Ar21-2</strain>
    </source>
</reference>
<dbReference type="Proteomes" id="UP000217790">
    <property type="component" value="Unassembled WGS sequence"/>
</dbReference>
<feature type="region of interest" description="Disordered" evidence="1">
    <location>
        <begin position="332"/>
        <end position="360"/>
    </location>
</feature>
<dbReference type="InParanoid" id="A0A2H3CTQ6"/>
<dbReference type="AlphaFoldDB" id="A0A2H3CTQ6"/>
<dbReference type="OMA" id="YGSMPAF"/>
<name>A0A2H3CTQ6_ARMGA</name>
<dbReference type="OrthoDB" id="2984899at2759"/>
<protein>
    <submittedName>
        <fullName evidence="2">Uncharacterized protein</fullName>
    </submittedName>
</protein>